<dbReference type="InterPro" id="IPR002345">
    <property type="entry name" value="Lipocalin"/>
</dbReference>
<dbReference type="Proteomes" id="UP000472240">
    <property type="component" value="Chromosome 12"/>
</dbReference>
<dbReference type="InterPro" id="IPR002447">
    <property type="entry name" value="Blactoglobulin"/>
</dbReference>
<keyword evidence="5" id="KW-0683">Retinol-binding</keyword>
<organism evidence="11 12">
    <name type="scientific">Rhinolophus ferrumequinum</name>
    <name type="common">Greater horseshoe bat</name>
    <dbReference type="NCBI Taxonomy" id="59479"/>
    <lineage>
        <taxon>Eukaryota</taxon>
        <taxon>Metazoa</taxon>
        <taxon>Chordata</taxon>
        <taxon>Craniata</taxon>
        <taxon>Vertebrata</taxon>
        <taxon>Euteleostomi</taxon>
        <taxon>Mammalia</taxon>
        <taxon>Eutheria</taxon>
        <taxon>Laurasiatheria</taxon>
        <taxon>Chiroptera</taxon>
        <taxon>Yinpterochiroptera</taxon>
        <taxon>Rhinolophoidea</taxon>
        <taxon>Rhinolophidae</taxon>
        <taxon>Rhinolophinae</taxon>
        <taxon>Rhinolophus</taxon>
    </lineage>
</organism>
<keyword evidence="4" id="KW-0494">Milk protein</keyword>
<evidence type="ECO:0000256" key="2">
    <source>
        <dbReference type="ARBA" id="ARBA00006889"/>
    </source>
</evidence>
<dbReference type="Gene3D" id="2.40.128.20">
    <property type="match status" value="1"/>
</dbReference>
<dbReference type="PANTHER" id="PTHR11430:SF117">
    <property type="entry name" value="GLYCODELIN"/>
    <property type="match status" value="1"/>
</dbReference>
<name>A0A671GA52_RHIFE</name>
<reference evidence="11 12" key="1">
    <citation type="journal article" date="2015" name="Annu Rev Anim Biosci">
        <title>The Genome 10K Project: a way forward.</title>
        <authorList>
            <person name="Koepfli K.P."/>
            <person name="Paten B."/>
            <person name="O'Brien S.J."/>
            <person name="Koepfli K.P."/>
            <person name="Paten B."/>
            <person name="Antunes A."/>
            <person name="Belov K."/>
            <person name="Bustamante C."/>
            <person name="Castoe T.A."/>
            <person name="Clawson H."/>
            <person name="Crawford A.J."/>
            <person name="Diekhans M."/>
            <person name="Distel D."/>
            <person name="Durbin R."/>
            <person name="Earl D."/>
            <person name="Fujita M.K."/>
            <person name="Gamble T."/>
            <person name="Georges A."/>
            <person name="Gemmell N."/>
            <person name="Gilbert M.T."/>
            <person name="Graves J.M."/>
            <person name="Green R.E."/>
            <person name="Hickey G."/>
            <person name="Jarvis E.D."/>
            <person name="Johnson W."/>
            <person name="Komissarov A."/>
            <person name="Korf I."/>
            <person name="Kuhn R."/>
            <person name="Larkin D.M."/>
            <person name="Lewin H."/>
            <person name="Lopez J.V."/>
            <person name="Ma J."/>
            <person name="Marques-Bonet T."/>
            <person name="Miller W."/>
            <person name="Murphy R."/>
            <person name="Pevzner P."/>
            <person name="Shapiro B."/>
            <person name="Steiner C."/>
            <person name="Tamazian G."/>
            <person name="Venkatesh B."/>
            <person name="Wang J."/>
            <person name="Wayne R."/>
            <person name="Wiley E."/>
            <person name="Yang H."/>
            <person name="Zhang G."/>
            <person name="Haussler D."/>
            <person name="Ryder O."/>
            <person name="O'Brien S.J."/>
        </authorList>
    </citation>
    <scope>NUCLEOTIDE SEQUENCE</scope>
</reference>
<evidence type="ECO:0000256" key="6">
    <source>
        <dbReference type="ARBA" id="ARBA00023157"/>
    </source>
</evidence>
<dbReference type="PANTHER" id="PTHR11430">
    <property type="entry name" value="LIPOCALIN"/>
    <property type="match status" value="1"/>
</dbReference>
<evidence type="ECO:0000313" key="11">
    <source>
        <dbReference type="Ensembl" id="ENSRFEP00010033110.1"/>
    </source>
</evidence>
<dbReference type="GO" id="GO:0005576">
    <property type="term" value="C:extracellular region"/>
    <property type="evidence" value="ECO:0007669"/>
    <property type="project" value="UniProtKB-SubCell"/>
</dbReference>
<feature type="domain" description="Lipocalin/cytosolic fatty-acid binding" evidence="10">
    <location>
        <begin position="35"/>
        <end position="166"/>
    </location>
</feature>
<dbReference type="InterPro" id="IPR000566">
    <property type="entry name" value="Lipocln_cytosolic_FA-bd_dom"/>
</dbReference>
<reference evidence="12" key="3">
    <citation type="submission" date="2018-12" db="EMBL/GenBank/DDBJ databases">
        <title>G10K-VGP greater horseshoe bat female genome, primary haplotype.</title>
        <authorList>
            <person name="Teeling E."/>
            <person name="Myers G."/>
            <person name="Vernes S."/>
            <person name="Pippel M."/>
            <person name="Winkler S."/>
            <person name="Fedrigo O."/>
            <person name="Rhie A."/>
            <person name="Koren S."/>
            <person name="Phillippy A."/>
            <person name="Lewin H."/>
            <person name="Damas J."/>
            <person name="Howe K."/>
            <person name="Mountcastle J."/>
            <person name="Jarvis E.D."/>
        </authorList>
    </citation>
    <scope>NUCLEOTIDE SEQUENCE [LARGE SCALE GENOMIC DNA]</scope>
</reference>
<feature type="signal peptide" evidence="9">
    <location>
        <begin position="1"/>
        <end position="18"/>
    </location>
</feature>
<evidence type="ECO:0000256" key="8">
    <source>
        <dbReference type="SAM" id="MobiDB-lite"/>
    </source>
</evidence>
<dbReference type="PRINTS" id="PR00179">
    <property type="entry name" value="LIPOCALIN"/>
</dbReference>
<dbReference type="PRINTS" id="PR01172">
    <property type="entry name" value="BLCTOGLOBULN"/>
</dbReference>
<evidence type="ECO:0000256" key="7">
    <source>
        <dbReference type="RuleBase" id="RU003695"/>
    </source>
</evidence>
<dbReference type="InParanoid" id="A0A671GA52"/>
<keyword evidence="12" id="KW-1185">Reference proteome</keyword>
<keyword evidence="3" id="KW-0964">Secreted</keyword>
<evidence type="ECO:0000256" key="5">
    <source>
        <dbReference type="ARBA" id="ARBA00023072"/>
    </source>
</evidence>
<dbReference type="PROSITE" id="PS00213">
    <property type="entry name" value="LIPOCALIN"/>
    <property type="match status" value="1"/>
</dbReference>
<evidence type="ECO:0000259" key="10">
    <source>
        <dbReference type="Pfam" id="PF00061"/>
    </source>
</evidence>
<dbReference type="GeneTree" id="ENSGT01050000244868"/>
<feature type="chain" id="PRO_5025525021" description="Lipocalin/cytosolic fatty-acid binding domain-containing protein" evidence="9">
    <location>
        <begin position="19"/>
        <end position="217"/>
    </location>
</feature>
<dbReference type="InterPro" id="IPR012674">
    <property type="entry name" value="Calycin"/>
</dbReference>
<reference evidence="11 12" key="2">
    <citation type="journal article" date="2018" name="Annu Rev Anim Biosci">
        <title>Bat Biology, Genomes, and the Bat1K Project: To Generate Chromosome-Level Genomes for All Living Bat Species.</title>
        <authorList>
            <person name="Teeling E.C."/>
            <person name="Vernes S.C."/>
            <person name="Davalos L.M."/>
            <person name="Ray D.A."/>
            <person name="Gilbert M.T.P."/>
            <person name="Myers E."/>
        </authorList>
    </citation>
    <scope>NUCLEOTIDE SEQUENCE</scope>
</reference>
<reference evidence="11" key="4">
    <citation type="submission" date="2025-08" db="UniProtKB">
        <authorList>
            <consortium name="Ensembl"/>
        </authorList>
    </citation>
    <scope>IDENTIFICATION</scope>
</reference>
<accession>A0A671GA52</accession>
<sequence>MKCLVLALSVALVCGTQAIFVPRTVPEDLDVQKVAGTWHSMAMAASDISLLNTERAPLRVFVKELRPTPENNLEIVLQRWEDGSCAEKKILAEKTEVPAEFKISYLDENKLHVLDTDYENYMFLCMENAAAPGQGLACQYLARTLTADEGVMEQFHTALKPLPVHIWLRFTPTQAEGDPWAPRQGGSASECPGRWEWGSPLSARSPRKQWEVGVQSR</sequence>
<dbReference type="CDD" id="cd19416">
    <property type="entry name" value="lipocalin_beta-LG-like"/>
    <property type="match status" value="1"/>
</dbReference>
<reference evidence="11" key="5">
    <citation type="submission" date="2025-09" db="UniProtKB">
        <authorList>
            <consortium name="Ensembl"/>
        </authorList>
    </citation>
    <scope>IDENTIFICATION</scope>
</reference>
<dbReference type="AlphaFoldDB" id="A0A671GA52"/>
<keyword evidence="9" id="KW-0732">Signal</keyword>
<dbReference type="Ensembl" id="ENSRFET00010035854.1">
    <property type="protein sequence ID" value="ENSRFEP00010033110.1"/>
    <property type="gene ID" value="ENSRFEG00010021776.1"/>
</dbReference>
<dbReference type="InterPro" id="IPR022272">
    <property type="entry name" value="Lipocalin_CS"/>
</dbReference>
<evidence type="ECO:0000256" key="4">
    <source>
        <dbReference type="ARBA" id="ARBA00022743"/>
    </source>
</evidence>
<evidence type="ECO:0000313" key="12">
    <source>
        <dbReference type="Proteomes" id="UP000472240"/>
    </source>
</evidence>
<proteinExistence type="inferred from homology"/>
<dbReference type="FunCoup" id="A0A671GA52">
    <property type="interactions" value="3"/>
</dbReference>
<feature type="region of interest" description="Disordered" evidence="8">
    <location>
        <begin position="177"/>
        <end position="217"/>
    </location>
</feature>
<evidence type="ECO:0000256" key="9">
    <source>
        <dbReference type="SAM" id="SignalP"/>
    </source>
</evidence>
<comment type="subcellular location">
    <subcellularLocation>
        <location evidence="1">Secreted</location>
    </subcellularLocation>
</comment>
<dbReference type="SUPFAM" id="SSF50814">
    <property type="entry name" value="Lipocalins"/>
    <property type="match status" value="1"/>
</dbReference>
<keyword evidence="6" id="KW-1015">Disulfide bond</keyword>
<dbReference type="Pfam" id="PF00061">
    <property type="entry name" value="Lipocalin"/>
    <property type="match status" value="1"/>
</dbReference>
<dbReference type="GO" id="GO:0019841">
    <property type="term" value="F:retinol binding"/>
    <property type="evidence" value="ECO:0007669"/>
    <property type="project" value="UniProtKB-KW"/>
</dbReference>
<protein>
    <recommendedName>
        <fullName evidence="10">Lipocalin/cytosolic fatty-acid binding domain-containing protein</fullName>
    </recommendedName>
</protein>
<evidence type="ECO:0000256" key="1">
    <source>
        <dbReference type="ARBA" id="ARBA00004613"/>
    </source>
</evidence>
<dbReference type="OMA" id="GRCAEQK"/>
<comment type="similarity">
    <text evidence="2 7">Belongs to the calycin superfamily. Lipocalin family.</text>
</comment>
<evidence type="ECO:0000256" key="3">
    <source>
        <dbReference type="ARBA" id="ARBA00022525"/>
    </source>
</evidence>